<keyword evidence="12" id="KW-1185">Reference proteome</keyword>
<dbReference type="PROSITE" id="PS50878">
    <property type="entry name" value="RT_POL"/>
    <property type="match status" value="1"/>
</dbReference>
<dbReference type="PANTHER" id="PTHR34047">
    <property type="entry name" value="NUCLEAR INTRON MATURASE 1, MITOCHONDRIAL-RELATED"/>
    <property type="match status" value="1"/>
</dbReference>
<dbReference type="SUPFAM" id="SSF56672">
    <property type="entry name" value="DNA/RNA polymerases"/>
    <property type="match status" value="1"/>
</dbReference>
<organism evidence="11 12">
    <name type="scientific">Rhodococcoides fascians</name>
    <name type="common">Rhodococcus fascians</name>
    <dbReference type="NCBI Taxonomy" id="1828"/>
    <lineage>
        <taxon>Bacteria</taxon>
        <taxon>Bacillati</taxon>
        <taxon>Actinomycetota</taxon>
        <taxon>Actinomycetes</taxon>
        <taxon>Mycobacteriales</taxon>
        <taxon>Nocardiaceae</taxon>
        <taxon>Rhodococcoides</taxon>
    </lineage>
</organism>
<keyword evidence="2" id="KW-0808">Transferase</keyword>
<dbReference type="GO" id="GO:0003964">
    <property type="term" value="F:RNA-directed DNA polymerase activity"/>
    <property type="evidence" value="ECO:0007669"/>
    <property type="project" value="UniProtKB-KW"/>
</dbReference>
<comment type="similarity">
    <text evidence="8">Belongs to the bacterial reverse transcriptase family.</text>
</comment>
<dbReference type="PRINTS" id="PR00866">
    <property type="entry name" value="RNADNAPOLMS"/>
</dbReference>
<dbReference type="Pfam" id="PF00078">
    <property type="entry name" value="RVT_1"/>
    <property type="match status" value="1"/>
</dbReference>
<gene>
    <name evidence="11" type="ORF">A3Q41_01445</name>
</gene>
<dbReference type="InterPro" id="IPR000477">
    <property type="entry name" value="RT_dom"/>
</dbReference>
<comment type="catalytic activity">
    <reaction evidence="9">
        <text>DNA(n) + a 2'-deoxyribonucleoside 5'-triphosphate = DNA(n+1) + diphosphate</text>
        <dbReference type="Rhea" id="RHEA:22508"/>
        <dbReference type="Rhea" id="RHEA-COMP:17339"/>
        <dbReference type="Rhea" id="RHEA-COMP:17340"/>
        <dbReference type="ChEBI" id="CHEBI:33019"/>
        <dbReference type="ChEBI" id="CHEBI:61560"/>
        <dbReference type="ChEBI" id="CHEBI:173112"/>
        <dbReference type="EC" id="2.7.7.49"/>
    </reaction>
</comment>
<evidence type="ECO:0000256" key="8">
    <source>
        <dbReference type="ARBA" id="ARBA00034120"/>
    </source>
</evidence>
<dbReference type="GO" id="GO:0046872">
    <property type="term" value="F:metal ion binding"/>
    <property type="evidence" value="ECO:0007669"/>
    <property type="project" value="UniProtKB-KW"/>
</dbReference>
<dbReference type="EMBL" id="CP015220">
    <property type="protein sequence ID" value="AMY22753.1"/>
    <property type="molecule type" value="Genomic_DNA"/>
</dbReference>
<dbReference type="InterPro" id="IPR000123">
    <property type="entry name" value="Reverse_transcriptase_msDNA"/>
</dbReference>
<evidence type="ECO:0000256" key="1">
    <source>
        <dbReference type="ARBA" id="ARBA00012493"/>
    </source>
</evidence>
<dbReference type="PANTHER" id="PTHR34047:SF7">
    <property type="entry name" value="RNA-DIRECTED DNA POLYMERASE"/>
    <property type="match status" value="1"/>
</dbReference>
<name>A0A143QHW9_RHOFA</name>
<keyword evidence="5" id="KW-0460">Magnesium</keyword>
<evidence type="ECO:0000256" key="2">
    <source>
        <dbReference type="ARBA" id="ARBA00022679"/>
    </source>
</evidence>
<evidence type="ECO:0000256" key="3">
    <source>
        <dbReference type="ARBA" id="ARBA00022695"/>
    </source>
</evidence>
<keyword evidence="7" id="KW-0051">Antiviral defense</keyword>
<sequence>MNERELTPRAAATLARLAAGAEWTQSGLEEAFSRFMPAKASRLADRIIDLYPSPPFDEASIFVLLRDLPLIAQSSKSSQRSPIRGRVVPWRFEVPRYETTGQLAQSLDLTISEIEWFADLQGRLRTAPFPLQHYRSARLDKRHGVRLLEVPKPRLREIQRKILHRILDRIPPHPAAHGFRKGRSPRTFATPHAEREVVVSVDLRRFFPSIGFDRVVAIFEAIGYPRRVAANLAALCTTVTPAGELTGMDRATAARLRTTHLPQGAPTSPALANLAARQLDIRAAGLARTMGARYTRYADDLAFSGPADLGVDKLLWVVSQIASDEGFTIHPDKTRVRRAHQRQQLTGLVVNAWPAVPREEYDNLRALLHNCIGSGAVQQNRDDLTDFRAHVYGRIARIGETSETRRRKLLEMAARVDWEGSG</sequence>
<dbReference type="KEGG" id="rhs:A3Q41_01445"/>
<evidence type="ECO:0000256" key="6">
    <source>
        <dbReference type="ARBA" id="ARBA00022918"/>
    </source>
</evidence>
<dbReference type="EC" id="2.7.7.49" evidence="1"/>
<keyword evidence="6" id="KW-0695">RNA-directed DNA polymerase</keyword>
<evidence type="ECO:0000256" key="7">
    <source>
        <dbReference type="ARBA" id="ARBA00023118"/>
    </source>
</evidence>
<dbReference type="AlphaFoldDB" id="A0A143QHW9"/>
<evidence type="ECO:0000256" key="5">
    <source>
        <dbReference type="ARBA" id="ARBA00022842"/>
    </source>
</evidence>
<proteinExistence type="inferred from homology"/>
<keyword evidence="4" id="KW-0479">Metal-binding</keyword>
<dbReference type="RefSeq" id="WP_048319088.1">
    <property type="nucleotide sequence ID" value="NZ_CP015220.1"/>
</dbReference>
<dbReference type="InterPro" id="IPR051083">
    <property type="entry name" value="GrpII_Intron_Splice-Mob/Def"/>
</dbReference>
<dbReference type="PATRIC" id="fig|1653479.3.peg.1464"/>
<dbReference type="GO" id="GO:0051607">
    <property type="term" value="P:defense response to virus"/>
    <property type="evidence" value="ECO:0007669"/>
    <property type="project" value="UniProtKB-KW"/>
</dbReference>
<accession>A0A143QHW9</accession>
<reference evidence="11 12" key="1">
    <citation type="journal article" date="2016" name="Genome Announc.">
        <title>Complete Genome and Plasmid Sequences for Rhodococcus fascians D188 and Draft Sequences for Rhodococcus Isolates PBTS 1 and PBTS 2.</title>
        <authorList>
            <person name="Stamler R.A."/>
            <person name="Vereecke D."/>
            <person name="Zhang Y."/>
            <person name="Schilkey F."/>
            <person name="Devitt N."/>
            <person name="Randall J.J."/>
        </authorList>
    </citation>
    <scope>NUCLEOTIDE SEQUENCE [LARGE SCALE GENOMIC DNA]</scope>
    <source>
        <strain evidence="11 12">PBTS2</strain>
    </source>
</reference>
<evidence type="ECO:0000313" key="11">
    <source>
        <dbReference type="EMBL" id="AMY22753.1"/>
    </source>
</evidence>
<dbReference type="CDD" id="cd03487">
    <property type="entry name" value="RT_Bac_retron_II"/>
    <property type="match status" value="1"/>
</dbReference>
<evidence type="ECO:0000256" key="4">
    <source>
        <dbReference type="ARBA" id="ARBA00022723"/>
    </source>
</evidence>
<reference evidence="12" key="2">
    <citation type="submission" date="2016-04" db="EMBL/GenBank/DDBJ databases">
        <title>Complete Genome and Plasmid Sequences for Rhodococcus fascians D188 and Draft Sequences for Rhodococcus spp. Isolates PBTS 1 and PBTS 2.</title>
        <authorList>
            <person name="Stamer R."/>
            <person name="Vereecke D."/>
            <person name="Zhang Y."/>
            <person name="Schilkey F."/>
            <person name="Devitt N."/>
            <person name="Randall J."/>
        </authorList>
    </citation>
    <scope>NUCLEOTIDE SEQUENCE [LARGE SCALE GENOMIC DNA]</scope>
    <source>
        <strain evidence="12">PBTS2</strain>
    </source>
</reference>
<evidence type="ECO:0000313" key="12">
    <source>
        <dbReference type="Proteomes" id="UP000076038"/>
    </source>
</evidence>
<dbReference type="InterPro" id="IPR043502">
    <property type="entry name" value="DNA/RNA_pol_sf"/>
</dbReference>
<evidence type="ECO:0000256" key="9">
    <source>
        <dbReference type="ARBA" id="ARBA00048173"/>
    </source>
</evidence>
<protein>
    <recommendedName>
        <fullName evidence="1">RNA-directed DNA polymerase</fullName>
        <ecNumber evidence="1">2.7.7.49</ecNumber>
    </recommendedName>
</protein>
<keyword evidence="3" id="KW-0548">Nucleotidyltransferase</keyword>
<dbReference type="Proteomes" id="UP000076038">
    <property type="component" value="Chromosome"/>
</dbReference>
<evidence type="ECO:0000259" key="10">
    <source>
        <dbReference type="PROSITE" id="PS50878"/>
    </source>
</evidence>
<dbReference type="GO" id="GO:0003723">
    <property type="term" value="F:RNA binding"/>
    <property type="evidence" value="ECO:0007669"/>
    <property type="project" value="InterPro"/>
</dbReference>
<feature type="domain" description="Reverse transcriptase" evidence="10">
    <location>
        <begin position="120"/>
        <end position="350"/>
    </location>
</feature>